<dbReference type="Pfam" id="PF17782">
    <property type="entry name" value="WHD_DprA"/>
    <property type="match status" value="1"/>
</dbReference>
<dbReference type="GO" id="GO:0009294">
    <property type="term" value="P:DNA-mediated transformation"/>
    <property type="evidence" value="ECO:0007669"/>
    <property type="project" value="InterPro"/>
</dbReference>
<dbReference type="InterPro" id="IPR057666">
    <property type="entry name" value="DrpA_SLOG"/>
</dbReference>
<evidence type="ECO:0000259" key="3">
    <source>
        <dbReference type="Pfam" id="PF17782"/>
    </source>
</evidence>
<dbReference type="InterPro" id="IPR041614">
    <property type="entry name" value="DprA_WH"/>
</dbReference>
<name>A0A255Y0P1_9PROT</name>
<evidence type="ECO:0000313" key="5">
    <source>
        <dbReference type="Proteomes" id="UP000216361"/>
    </source>
</evidence>
<dbReference type="EMBL" id="NOXS01000016">
    <property type="protein sequence ID" value="OYQ22050.1"/>
    <property type="molecule type" value="Genomic_DNA"/>
</dbReference>
<feature type="domain" description="Smf/DprA SLOG" evidence="2">
    <location>
        <begin position="79"/>
        <end position="286"/>
    </location>
</feature>
<dbReference type="Pfam" id="PF02481">
    <property type="entry name" value="DNA_processg_A"/>
    <property type="match status" value="1"/>
</dbReference>
<evidence type="ECO:0000256" key="1">
    <source>
        <dbReference type="ARBA" id="ARBA00006525"/>
    </source>
</evidence>
<feature type="domain" description="DprA winged helix" evidence="3">
    <location>
        <begin position="308"/>
        <end position="365"/>
    </location>
</feature>
<dbReference type="RefSeq" id="WP_094406731.1">
    <property type="nucleotide sequence ID" value="NZ_BMJZ01000001.1"/>
</dbReference>
<comment type="similarity">
    <text evidence="1">Belongs to the DprA/Smf family.</text>
</comment>
<dbReference type="Proteomes" id="UP000216361">
    <property type="component" value="Unassembled WGS sequence"/>
</dbReference>
<dbReference type="AlphaFoldDB" id="A0A255Y0P1"/>
<dbReference type="NCBIfam" id="TIGR00732">
    <property type="entry name" value="dprA"/>
    <property type="match status" value="1"/>
</dbReference>
<proteinExistence type="inferred from homology"/>
<comment type="caution">
    <text evidence="4">The sequence shown here is derived from an EMBL/GenBank/DDBJ whole genome shotgun (WGS) entry which is preliminary data.</text>
</comment>
<dbReference type="Gene3D" id="1.10.10.10">
    <property type="entry name" value="Winged helix-like DNA-binding domain superfamily/Winged helix DNA-binding domain"/>
    <property type="match status" value="1"/>
</dbReference>
<evidence type="ECO:0000259" key="2">
    <source>
        <dbReference type="Pfam" id="PF02481"/>
    </source>
</evidence>
<dbReference type="Pfam" id="PF21102">
    <property type="entry name" value="DprA_N"/>
    <property type="match status" value="1"/>
</dbReference>
<sequence length="373" mass="38525">MATAYSREDRLNRLRLIRSENIGPVTFHQLLVRFGTAAAALTAIPELAKQGGRGKPLKLASLATATAEVERVAALGAKLLFHGESDYPAALAACDDAPPVLCVKGDIPLLRRPCIALVGARNASLNAQKMADQMAKTLAEAGVCVVSGLARGIDGAAHRGGLAGGATAAVIAGGIDTVYPPEHENLQADIATRGVLIAEMPPGTQPQARHFPRRNRVIAGLSAATVVIEAAEGSGSLISAQFAADYGREVMAVPGSPLDPRAKGSNKLLKQGATLVEDAADVLAALPALGAGLAEPPGAGFRPPPPIDPAESELACARPRIVEMLSPSPVAVDELLRQCQFSPAVVQTVLLELELAGRLERHPGGQVALLMGR</sequence>
<accession>A0A255Y0P1</accession>
<organism evidence="4 5">
    <name type="scientific">Elstera cyanobacteriorum</name>
    <dbReference type="NCBI Taxonomy" id="2022747"/>
    <lineage>
        <taxon>Bacteria</taxon>
        <taxon>Pseudomonadati</taxon>
        <taxon>Pseudomonadota</taxon>
        <taxon>Alphaproteobacteria</taxon>
        <taxon>Rhodospirillales</taxon>
        <taxon>Rhodospirillaceae</taxon>
        <taxon>Elstera</taxon>
    </lineage>
</organism>
<protein>
    <submittedName>
        <fullName evidence="4">DNA-protecting protein DprA</fullName>
    </submittedName>
</protein>
<reference evidence="4 5" key="1">
    <citation type="submission" date="2017-07" db="EMBL/GenBank/DDBJ databases">
        <title>Elstera cyanobacteriorum sp. nov., a novel bacterium isolated from cyanobacterial aggregates in a eutrophic lake.</title>
        <authorList>
            <person name="Cai H."/>
        </authorList>
    </citation>
    <scope>NUCLEOTIDE SEQUENCE [LARGE SCALE GENOMIC DNA]</scope>
    <source>
        <strain evidence="4 5">TH019</strain>
    </source>
</reference>
<evidence type="ECO:0000313" key="4">
    <source>
        <dbReference type="EMBL" id="OYQ22050.1"/>
    </source>
</evidence>
<dbReference type="PANTHER" id="PTHR43022">
    <property type="entry name" value="PROTEIN SMF"/>
    <property type="match status" value="1"/>
</dbReference>
<dbReference type="InterPro" id="IPR003488">
    <property type="entry name" value="DprA"/>
</dbReference>
<gene>
    <name evidence="4" type="primary">dprA</name>
    <name evidence="4" type="ORF">CHR90_00770</name>
</gene>
<dbReference type="SUPFAM" id="SSF102405">
    <property type="entry name" value="MCP/YpsA-like"/>
    <property type="match status" value="1"/>
</dbReference>
<dbReference type="Gene3D" id="3.40.50.450">
    <property type="match status" value="1"/>
</dbReference>
<dbReference type="PANTHER" id="PTHR43022:SF1">
    <property type="entry name" value="PROTEIN SMF"/>
    <property type="match status" value="1"/>
</dbReference>
<keyword evidence="5" id="KW-1185">Reference proteome</keyword>
<dbReference type="InterPro" id="IPR036388">
    <property type="entry name" value="WH-like_DNA-bd_sf"/>
</dbReference>
<dbReference type="OrthoDB" id="9785707at2"/>